<evidence type="ECO:0000313" key="6">
    <source>
        <dbReference type="Proteomes" id="UP001284901"/>
    </source>
</evidence>
<feature type="domain" description="Inosine/uridine-preferring nucleoside hydrolase" evidence="3">
    <location>
        <begin position="4"/>
        <end position="302"/>
    </location>
</feature>
<sequence>MKKLILDLDTGIDDCLALAYALGSPEVEVIGVTGTFGNVQRDTGIQNSLSLLDLFGHHNIPVFAGASHALQRSTFTVQEASALIHGRNGLGDVQIPQSNRQPEPESACDFLIESAKEYGENLVIVATGPMTNLAQALEKDPGFHNRCQIVIMGGALTVPGNCNPVQEANISQDPEAADALFRSGAKVTMIGLDVTLQTLLTYEETAAWRRIGTPAGNYVADITDSYIRAYGTIAPYLGGCGLHDPLAVAIAIDPSLASFFETNLKVDVEEPFRGRTIGDEHRLNDPNKTVKVALEVNAELFLKEFMHRISTLLRSCAI</sequence>
<evidence type="ECO:0000313" key="5">
    <source>
        <dbReference type="EMBL" id="MDY5146363.1"/>
    </source>
</evidence>
<protein>
    <submittedName>
        <fullName evidence="4">Nucleoside hydrolase</fullName>
    </submittedName>
</protein>
<dbReference type="PANTHER" id="PTHR12304:SF4">
    <property type="entry name" value="URIDINE NUCLEOSIDASE"/>
    <property type="match status" value="1"/>
</dbReference>
<reference evidence="4 6" key="1">
    <citation type="submission" date="2023-10" db="EMBL/GenBank/DDBJ databases">
        <title>Whole Genome based description of the genera Actinobaculum and Actinotignum reveals a complex phylogenetic relationship within the species included in the genus Actinotignum.</title>
        <authorList>
            <person name="Jensen C.S."/>
            <person name="Dargis R."/>
            <person name="Kemp M."/>
            <person name="Christensen J.J."/>
        </authorList>
    </citation>
    <scope>NUCLEOTIDE SEQUENCE</scope>
    <source>
        <strain evidence="5 6">SLA_B089</strain>
        <strain evidence="4">SLA_B245</strain>
    </source>
</reference>
<comment type="caution">
    <text evidence="4">The sequence shown here is derived from an EMBL/GenBank/DDBJ whole genome shotgun (WGS) entry which is preliminary data.</text>
</comment>
<dbReference type="CDD" id="cd02650">
    <property type="entry name" value="nuc_hydro_CaPnhB"/>
    <property type="match status" value="1"/>
</dbReference>
<dbReference type="Pfam" id="PF01156">
    <property type="entry name" value="IU_nuc_hydro"/>
    <property type="match status" value="1"/>
</dbReference>
<dbReference type="Proteomes" id="UP001288320">
    <property type="component" value="Unassembled WGS sequence"/>
</dbReference>
<dbReference type="RefSeq" id="WP_087069808.1">
    <property type="nucleotide sequence ID" value="NZ_CAUPFC010000011.1"/>
</dbReference>
<dbReference type="EMBL" id="JAWNFV010000009">
    <property type="protein sequence ID" value="MDY5140710.1"/>
    <property type="molecule type" value="Genomic_DNA"/>
</dbReference>
<evidence type="ECO:0000259" key="3">
    <source>
        <dbReference type="Pfam" id="PF01156"/>
    </source>
</evidence>
<keyword evidence="2" id="KW-0326">Glycosidase</keyword>
<dbReference type="InterPro" id="IPR023186">
    <property type="entry name" value="IUNH"/>
</dbReference>
<evidence type="ECO:0000313" key="4">
    <source>
        <dbReference type="EMBL" id="MDY5140710.1"/>
    </source>
</evidence>
<proteinExistence type="predicted"/>
<dbReference type="PANTHER" id="PTHR12304">
    <property type="entry name" value="INOSINE-URIDINE PREFERRING NUCLEOSIDE HYDROLASE"/>
    <property type="match status" value="1"/>
</dbReference>
<evidence type="ECO:0000256" key="1">
    <source>
        <dbReference type="ARBA" id="ARBA00022801"/>
    </source>
</evidence>
<dbReference type="SUPFAM" id="SSF53590">
    <property type="entry name" value="Nucleoside hydrolase"/>
    <property type="match status" value="1"/>
</dbReference>
<dbReference type="GeneID" id="92813715"/>
<dbReference type="GO" id="GO:0005829">
    <property type="term" value="C:cytosol"/>
    <property type="evidence" value="ECO:0007669"/>
    <property type="project" value="TreeGrafter"/>
</dbReference>
<dbReference type="InterPro" id="IPR001910">
    <property type="entry name" value="Inosine/uridine_hydrolase_dom"/>
</dbReference>
<dbReference type="AlphaFoldDB" id="A0AAW9HIQ8"/>
<dbReference type="GO" id="GO:0006152">
    <property type="term" value="P:purine nucleoside catabolic process"/>
    <property type="evidence" value="ECO:0007669"/>
    <property type="project" value="TreeGrafter"/>
</dbReference>
<keyword evidence="6" id="KW-1185">Reference proteome</keyword>
<organism evidence="4 7">
    <name type="scientific">Actinotignum timonense</name>
    <dbReference type="NCBI Taxonomy" id="1870995"/>
    <lineage>
        <taxon>Bacteria</taxon>
        <taxon>Bacillati</taxon>
        <taxon>Actinomycetota</taxon>
        <taxon>Actinomycetes</taxon>
        <taxon>Actinomycetales</taxon>
        <taxon>Actinomycetaceae</taxon>
        <taxon>Actinotignum</taxon>
    </lineage>
</organism>
<dbReference type="GO" id="GO:0008477">
    <property type="term" value="F:purine nucleosidase activity"/>
    <property type="evidence" value="ECO:0007669"/>
    <property type="project" value="TreeGrafter"/>
</dbReference>
<gene>
    <name evidence="4" type="ORF">R6G74_05205</name>
    <name evidence="5" type="ORF">R6P33_04910</name>
</gene>
<name>A0AAW9HIQ8_9ACTO</name>
<dbReference type="EMBL" id="JAWNFY010000011">
    <property type="protein sequence ID" value="MDY5146363.1"/>
    <property type="molecule type" value="Genomic_DNA"/>
</dbReference>
<dbReference type="InterPro" id="IPR036452">
    <property type="entry name" value="Ribo_hydro-like"/>
</dbReference>
<accession>A0AAW9HIQ8</accession>
<keyword evidence="1 4" id="KW-0378">Hydrolase</keyword>
<evidence type="ECO:0000256" key="2">
    <source>
        <dbReference type="ARBA" id="ARBA00023295"/>
    </source>
</evidence>
<dbReference type="Gene3D" id="3.90.245.10">
    <property type="entry name" value="Ribonucleoside hydrolase-like"/>
    <property type="match status" value="1"/>
</dbReference>
<evidence type="ECO:0000313" key="7">
    <source>
        <dbReference type="Proteomes" id="UP001288320"/>
    </source>
</evidence>
<dbReference type="Proteomes" id="UP001284901">
    <property type="component" value="Unassembled WGS sequence"/>
</dbReference>